<dbReference type="EMBL" id="SJPJ01000001">
    <property type="protein sequence ID" value="TWT78720.1"/>
    <property type="molecule type" value="Genomic_DNA"/>
</dbReference>
<sequence precursor="true">MSRPKLLTLALIVGIGGAMASFPDRSTSTRLPGVSLAQRYHQRSRTRNFYQRSSLSGSRHLRRSTRTSSGWAFFSQSRSETTWQTYPATQIPMPNVQPVETMSIR</sequence>
<feature type="chain" id="PRO_5022933438" evidence="2">
    <location>
        <begin position="21"/>
        <end position="105"/>
    </location>
</feature>
<gene>
    <name evidence="3" type="ORF">CA13_01170</name>
</gene>
<reference evidence="3 4" key="1">
    <citation type="submission" date="2019-02" db="EMBL/GenBank/DDBJ databases">
        <title>Deep-cultivation of Planctomycetes and their phenomic and genomic characterization uncovers novel biology.</title>
        <authorList>
            <person name="Wiegand S."/>
            <person name="Jogler M."/>
            <person name="Boedeker C."/>
            <person name="Pinto D."/>
            <person name="Vollmers J."/>
            <person name="Rivas-Marin E."/>
            <person name="Kohn T."/>
            <person name="Peeters S.H."/>
            <person name="Heuer A."/>
            <person name="Rast P."/>
            <person name="Oberbeckmann S."/>
            <person name="Bunk B."/>
            <person name="Jeske O."/>
            <person name="Meyerdierks A."/>
            <person name="Storesund J.E."/>
            <person name="Kallscheuer N."/>
            <person name="Luecker S."/>
            <person name="Lage O.M."/>
            <person name="Pohl T."/>
            <person name="Merkel B.J."/>
            <person name="Hornburger P."/>
            <person name="Mueller R.-W."/>
            <person name="Bruemmer F."/>
            <person name="Labrenz M."/>
            <person name="Spormann A.M."/>
            <person name="Op Den Camp H."/>
            <person name="Overmann J."/>
            <person name="Amann R."/>
            <person name="Jetten M.S.M."/>
            <person name="Mascher T."/>
            <person name="Medema M.H."/>
            <person name="Devos D.P."/>
            <person name="Kaster A.-K."/>
            <person name="Ovreas L."/>
            <person name="Rohde M."/>
            <person name="Galperin M.Y."/>
            <person name="Jogler C."/>
        </authorList>
    </citation>
    <scope>NUCLEOTIDE SEQUENCE [LARGE SCALE GENOMIC DNA]</scope>
    <source>
        <strain evidence="3 4">CA13</strain>
    </source>
</reference>
<protein>
    <submittedName>
        <fullName evidence="3">Uncharacterized protein</fullName>
    </submittedName>
</protein>
<proteinExistence type="predicted"/>
<evidence type="ECO:0000313" key="3">
    <source>
        <dbReference type="EMBL" id="TWT78720.1"/>
    </source>
</evidence>
<evidence type="ECO:0000256" key="1">
    <source>
        <dbReference type="SAM" id="MobiDB-lite"/>
    </source>
</evidence>
<feature type="region of interest" description="Disordered" evidence="1">
    <location>
        <begin position="45"/>
        <end position="68"/>
    </location>
</feature>
<keyword evidence="2" id="KW-0732">Signal</keyword>
<accession>A0A5C5YV58</accession>
<keyword evidence="4" id="KW-1185">Reference proteome</keyword>
<dbReference type="AlphaFoldDB" id="A0A5C5YV58"/>
<evidence type="ECO:0000256" key="2">
    <source>
        <dbReference type="SAM" id="SignalP"/>
    </source>
</evidence>
<dbReference type="Proteomes" id="UP000315010">
    <property type="component" value="Unassembled WGS sequence"/>
</dbReference>
<name>A0A5C5YV58_9BACT</name>
<comment type="caution">
    <text evidence="3">The sequence shown here is derived from an EMBL/GenBank/DDBJ whole genome shotgun (WGS) entry which is preliminary data.</text>
</comment>
<feature type="signal peptide" evidence="2">
    <location>
        <begin position="1"/>
        <end position="20"/>
    </location>
</feature>
<organism evidence="3 4">
    <name type="scientific">Novipirellula herctigrandis</name>
    <dbReference type="NCBI Taxonomy" id="2527986"/>
    <lineage>
        <taxon>Bacteria</taxon>
        <taxon>Pseudomonadati</taxon>
        <taxon>Planctomycetota</taxon>
        <taxon>Planctomycetia</taxon>
        <taxon>Pirellulales</taxon>
        <taxon>Pirellulaceae</taxon>
        <taxon>Novipirellula</taxon>
    </lineage>
</organism>
<evidence type="ECO:0000313" key="4">
    <source>
        <dbReference type="Proteomes" id="UP000315010"/>
    </source>
</evidence>